<dbReference type="PRINTS" id="PR00987">
    <property type="entry name" value="TRNASYNTHGLU"/>
</dbReference>
<organism evidence="9 10">
    <name type="scientific">Rhizobium quercicola</name>
    <dbReference type="NCBI Taxonomy" id="2901226"/>
    <lineage>
        <taxon>Bacteria</taxon>
        <taxon>Pseudomonadati</taxon>
        <taxon>Pseudomonadota</taxon>
        <taxon>Alphaproteobacteria</taxon>
        <taxon>Hyphomicrobiales</taxon>
        <taxon>Rhizobiaceae</taxon>
        <taxon>Rhizobium/Agrobacterium group</taxon>
        <taxon>Rhizobium</taxon>
    </lineage>
</organism>
<dbReference type="NCBIfam" id="NF004315">
    <property type="entry name" value="PRK05710.1-4"/>
    <property type="match status" value="1"/>
</dbReference>
<keyword evidence="4" id="KW-0862">Zinc</keyword>
<evidence type="ECO:0000256" key="6">
    <source>
        <dbReference type="ARBA" id="ARBA00023146"/>
    </source>
</evidence>
<evidence type="ECO:0000313" key="10">
    <source>
        <dbReference type="Proteomes" id="UP001139089"/>
    </source>
</evidence>
<keyword evidence="6 7" id="KW-0030">Aminoacyl-tRNA synthetase</keyword>
<protein>
    <submittedName>
        <fullName evidence="9">tRNA glutamyl-Q(34) synthetase GluQRS</fullName>
        <ecNumber evidence="9">6.1.1.-</ecNumber>
    </submittedName>
</protein>
<dbReference type="AlphaFoldDB" id="A0A9X1NVU6"/>
<name>A0A9X1NVU6_9HYPH</name>
<dbReference type="PANTHER" id="PTHR43311:SF1">
    <property type="entry name" value="GLUTAMYL-Q TRNA(ASP) SYNTHETASE"/>
    <property type="match status" value="1"/>
</dbReference>
<gene>
    <name evidence="9" type="primary">gluQRS</name>
    <name evidence="9" type="ORF">LRX75_16620</name>
</gene>
<accession>A0A9X1NVU6</accession>
<dbReference type="InterPro" id="IPR049940">
    <property type="entry name" value="GluQ/Sye"/>
</dbReference>
<dbReference type="SUPFAM" id="SSF52374">
    <property type="entry name" value="Nucleotidylyl transferase"/>
    <property type="match status" value="1"/>
</dbReference>
<keyword evidence="5 7" id="KW-0067">ATP-binding</keyword>
<feature type="domain" description="Glutamyl/glutaminyl-tRNA synthetase class Ib catalytic" evidence="8">
    <location>
        <begin position="196"/>
        <end position="285"/>
    </location>
</feature>
<evidence type="ECO:0000256" key="7">
    <source>
        <dbReference type="RuleBase" id="RU363037"/>
    </source>
</evidence>
<evidence type="ECO:0000259" key="8">
    <source>
        <dbReference type="Pfam" id="PF00749"/>
    </source>
</evidence>
<keyword evidence="7" id="KW-0648">Protein biosynthesis</keyword>
<dbReference type="Pfam" id="PF00749">
    <property type="entry name" value="tRNA-synt_1c"/>
    <property type="match status" value="2"/>
</dbReference>
<evidence type="ECO:0000313" key="9">
    <source>
        <dbReference type="EMBL" id="MCD7110659.1"/>
    </source>
</evidence>
<dbReference type="GO" id="GO:0005524">
    <property type="term" value="F:ATP binding"/>
    <property type="evidence" value="ECO:0007669"/>
    <property type="project" value="UniProtKB-KW"/>
</dbReference>
<dbReference type="EC" id="6.1.1.-" evidence="9"/>
<sequence length="306" mass="33595">MPNSLFTPPVYRFAPSPNGALHLGHALSALLNARFARETGGRLLLRLEDIDRARCRPEFERAIVEDLAWLGLTFEAPVRRQSDHFADYETALDHLKARGLVYPAFLTRGEIRAHVAAIEAGGGTWPRDPDGAPLYPGPERTWDTRRREDAVAAAEATGRPYAWRLDMEAARRAIDGPLTWQETGTRPTSGTDDPEGLAGTIAARPEAWGDVILSRPDAPSSYHLSVTVDDAVQGVTHVVRGQDLFHATAVHRLLQTLLDMPAPVYHHHRLVRGPDGRKLSKSQRDTGLAALRESGLSAAQVRALVL</sequence>
<keyword evidence="3 7" id="KW-0547">Nucleotide-binding</keyword>
<evidence type="ECO:0000256" key="2">
    <source>
        <dbReference type="ARBA" id="ARBA00022723"/>
    </source>
</evidence>
<keyword evidence="1 7" id="KW-0436">Ligase</keyword>
<dbReference type="InterPro" id="IPR000924">
    <property type="entry name" value="Glu/Gln-tRNA-synth"/>
</dbReference>
<evidence type="ECO:0000256" key="4">
    <source>
        <dbReference type="ARBA" id="ARBA00022833"/>
    </source>
</evidence>
<evidence type="ECO:0000256" key="3">
    <source>
        <dbReference type="ARBA" id="ARBA00022741"/>
    </source>
</evidence>
<dbReference type="InterPro" id="IPR001412">
    <property type="entry name" value="aa-tRNA-synth_I_CS"/>
</dbReference>
<keyword evidence="10" id="KW-1185">Reference proteome</keyword>
<dbReference type="Proteomes" id="UP001139089">
    <property type="component" value="Unassembled WGS sequence"/>
</dbReference>
<proteinExistence type="inferred from homology"/>
<comment type="similarity">
    <text evidence="7">Belongs to the class-I aminoacyl-tRNA synthetase family.</text>
</comment>
<feature type="domain" description="Glutamyl/glutaminyl-tRNA synthetase class Ib catalytic" evidence="8">
    <location>
        <begin position="12"/>
        <end position="130"/>
    </location>
</feature>
<dbReference type="Gene3D" id="3.40.50.620">
    <property type="entry name" value="HUPs"/>
    <property type="match status" value="1"/>
</dbReference>
<dbReference type="RefSeq" id="WP_231815809.1">
    <property type="nucleotide sequence ID" value="NZ_JAJOZR010000010.1"/>
</dbReference>
<dbReference type="GO" id="GO:0004818">
    <property type="term" value="F:glutamate-tRNA ligase activity"/>
    <property type="evidence" value="ECO:0007669"/>
    <property type="project" value="TreeGrafter"/>
</dbReference>
<dbReference type="GO" id="GO:0005829">
    <property type="term" value="C:cytosol"/>
    <property type="evidence" value="ECO:0007669"/>
    <property type="project" value="TreeGrafter"/>
</dbReference>
<evidence type="ECO:0000256" key="5">
    <source>
        <dbReference type="ARBA" id="ARBA00022840"/>
    </source>
</evidence>
<dbReference type="PANTHER" id="PTHR43311">
    <property type="entry name" value="GLUTAMATE--TRNA LIGASE"/>
    <property type="match status" value="1"/>
</dbReference>
<dbReference type="GO" id="GO:0006424">
    <property type="term" value="P:glutamyl-tRNA aminoacylation"/>
    <property type="evidence" value="ECO:0007669"/>
    <property type="project" value="TreeGrafter"/>
</dbReference>
<comment type="caution">
    <text evidence="9">The sequence shown here is derived from an EMBL/GenBank/DDBJ whole genome shotgun (WGS) entry which is preliminary data.</text>
</comment>
<evidence type="ECO:0000256" key="1">
    <source>
        <dbReference type="ARBA" id="ARBA00022598"/>
    </source>
</evidence>
<dbReference type="InterPro" id="IPR020058">
    <property type="entry name" value="Glu/Gln-tRNA-synth_Ib_cat-dom"/>
</dbReference>
<dbReference type="InterPro" id="IPR014729">
    <property type="entry name" value="Rossmann-like_a/b/a_fold"/>
</dbReference>
<keyword evidence="2" id="KW-0479">Metal-binding</keyword>
<dbReference type="PROSITE" id="PS00178">
    <property type="entry name" value="AA_TRNA_LIGASE_I"/>
    <property type="match status" value="1"/>
</dbReference>
<reference evidence="9" key="1">
    <citation type="submission" date="2021-12" db="EMBL/GenBank/DDBJ databases">
        <authorList>
            <person name="Li Y."/>
        </authorList>
    </citation>
    <scope>NUCLEOTIDE SEQUENCE</scope>
    <source>
        <strain evidence="9">DKSPLA3</strain>
    </source>
</reference>
<dbReference type="EMBL" id="JAJOZR010000010">
    <property type="protein sequence ID" value="MCD7110659.1"/>
    <property type="molecule type" value="Genomic_DNA"/>
</dbReference>